<dbReference type="AlphaFoldDB" id="A0A8T0U778"/>
<evidence type="ECO:0000313" key="2">
    <source>
        <dbReference type="EMBL" id="KAG2619961.1"/>
    </source>
</evidence>
<evidence type="ECO:0000256" key="1">
    <source>
        <dbReference type="SAM" id="MobiDB-lite"/>
    </source>
</evidence>
<proteinExistence type="predicted"/>
<feature type="compositionally biased region" description="Basic residues" evidence="1">
    <location>
        <begin position="20"/>
        <end position="33"/>
    </location>
</feature>
<dbReference type="EMBL" id="CM029042">
    <property type="protein sequence ID" value="KAG2619961.1"/>
    <property type="molecule type" value="Genomic_DNA"/>
</dbReference>
<feature type="region of interest" description="Disordered" evidence="1">
    <location>
        <begin position="20"/>
        <end position="114"/>
    </location>
</feature>
<protein>
    <submittedName>
        <fullName evidence="2">Uncharacterized protein</fullName>
    </submittedName>
</protein>
<organism evidence="2 3">
    <name type="scientific">Panicum virgatum</name>
    <name type="common">Blackwell switchgrass</name>
    <dbReference type="NCBI Taxonomy" id="38727"/>
    <lineage>
        <taxon>Eukaryota</taxon>
        <taxon>Viridiplantae</taxon>
        <taxon>Streptophyta</taxon>
        <taxon>Embryophyta</taxon>
        <taxon>Tracheophyta</taxon>
        <taxon>Spermatophyta</taxon>
        <taxon>Magnoliopsida</taxon>
        <taxon>Liliopsida</taxon>
        <taxon>Poales</taxon>
        <taxon>Poaceae</taxon>
        <taxon>PACMAD clade</taxon>
        <taxon>Panicoideae</taxon>
        <taxon>Panicodae</taxon>
        <taxon>Paniceae</taxon>
        <taxon>Panicinae</taxon>
        <taxon>Panicum</taxon>
        <taxon>Panicum sect. Hiantes</taxon>
    </lineage>
</organism>
<keyword evidence="3" id="KW-1185">Reference proteome</keyword>
<sequence length="408" mass="44339">MHSWSQITQIFFFKKGDIRHNKHTLGGSRRRHHADQAAAADGGPRRGEVEKSHRVGGQDCHRRPSGVEAASSVRTGATVRQEAAGGGGAGRQGPRGGCRPAPLLPAQADGDPRAGRHPCTPAACAGRRLCTRAALAGRRGPRTGRRPCAHAARTGRQGPRADRRACTPAGRRGPRPCFRFASEAAGESHGSASWGCEITRYNSDRISCEYAYNAWPPPAAPPLAVLCRRRWPPAARARQPPSPAASAAAASRGGSAAAAASWGGSATAAASWVGSDAAGVVALAVCRRGRSCRTALGTSRRCLPPRSCPPPRKRIRVRPRRIWPPPLSSSRPPPHSRIRARRRRIRPPPARPPLRVEERGRESKEERGEREVREGEGEGERECVEEWRKDDCGKEIFRIWHYLLRRLL</sequence>
<feature type="compositionally biased region" description="Basic residues" evidence="1">
    <location>
        <begin position="334"/>
        <end position="346"/>
    </location>
</feature>
<feature type="compositionally biased region" description="Gly residues" evidence="1">
    <location>
        <begin position="84"/>
        <end position="96"/>
    </location>
</feature>
<accession>A0A8T0U778</accession>
<gene>
    <name evidence="2" type="ORF">PVAP13_3NG144201</name>
</gene>
<feature type="compositionally biased region" description="Basic residues" evidence="1">
    <location>
        <begin position="139"/>
        <end position="148"/>
    </location>
</feature>
<reference evidence="2" key="1">
    <citation type="submission" date="2020-05" db="EMBL/GenBank/DDBJ databases">
        <title>WGS assembly of Panicum virgatum.</title>
        <authorList>
            <person name="Lovell J.T."/>
            <person name="Jenkins J."/>
            <person name="Shu S."/>
            <person name="Juenger T.E."/>
            <person name="Schmutz J."/>
        </authorList>
    </citation>
    <scope>NUCLEOTIDE SEQUENCE</scope>
    <source>
        <strain evidence="2">AP13</strain>
    </source>
</reference>
<dbReference type="Proteomes" id="UP000823388">
    <property type="component" value="Chromosome 3N"/>
</dbReference>
<feature type="compositionally biased region" description="Pro residues" evidence="1">
    <location>
        <begin position="322"/>
        <end position="333"/>
    </location>
</feature>
<name>A0A8T0U778_PANVG</name>
<evidence type="ECO:0000313" key="3">
    <source>
        <dbReference type="Proteomes" id="UP000823388"/>
    </source>
</evidence>
<feature type="region of interest" description="Disordered" evidence="1">
    <location>
        <begin position="303"/>
        <end position="381"/>
    </location>
</feature>
<feature type="region of interest" description="Disordered" evidence="1">
    <location>
        <begin position="138"/>
        <end position="169"/>
    </location>
</feature>
<comment type="caution">
    <text evidence="2">The sequence shown here is derived from an EMBL/GenBank/DDBJ whole genome shotgun (WGS) entry which is preliminary data.</text>
</comment>
<feature type="compositionally biased region" description="Basic residues" evidence="1">
    <location>
        <begin position="311"/>
        <end position="321"/>
    </location>
</feature>
<feature type="compositionally biased region" description="Basic and acidic residues" evidence="1">
    <location>
        <begin position="354"/>
        <end position="381"/>
    </location>
</feature>
<feature type="compositionally biased region" description="Basic and acidic residues" evidence="1">
    <location>
        <begin position="43"/>
        <end position="53"/>
    </location>
</feature>